<evidence type="ECO:0008006" key="4">
    <source>
        <dbReference type="Google" id="ProtNLM"/>
    </source>
</evidence>
<feature type="transmembrane region" description="Helical" evidence="1">
    <location>
        <begin position="169"/>
        <end position="191"/>
    </location>
</feature>
<keyword evidence="1" id="KW-0472">Membrane</keyword>
<keyword evidence="1" id="KW-1133">Transmembrane helix</keyword>
<evidence type="ECO:0000313" key="2">
    <source>
        <dbReference type="EMBL" id="RNE97911.1"/>
    </source>
</evidence>
<proteinExistence type="predicted"/>
<evidence type="ECO:0000256" key="1">
    <source>
        <dbReference type="SAM" id="Phobius"/>
    </source>
</evidence>
<feature type="transmembrane region" description="Helical" evidence="1">
    <location>
        <begin position="91"/>
        <end position="111"/>
    </location>
</feature>
<dbReference type="PANTHER" id="PTHR34730:SF1">
    <property type="entry name" value="PARAQUAT-INDUCIBLE PROTEIN A"/>
    <property type="match status" value="1"/>
</dbReference>
<dbReference type="OrthoDB" id="272322at2759"/>
<dbReference type="EMBL" id="MKGL01000512">
    <property type="protein sequence ID" value="RNE97911.1"/>
    <property type="molecule type" value="Genomic_DNA"/>
</dbReference>
<organism evidence="2 3">
    <name type="scientific">Trypanosoma rangeli</name>
    <dbReference type="NCBI Taxonomy" id="5698"/>
    <lineage>
        <taxon>Eukaryota</taxon>
        <taxon>Discoba</taxon>
        <taxon>Euglenozoa</taxon>
        <taxon>Kinetoplastea</taxon>
        <taxon>Metakinetoplastina</taxon>
        <taxon>Trypanosomatida</taxon>
        <taxon>Trypanosomatidae</taxon>
        <taxon>Trypanosoma</taxon>
        <taxon>Herpetosoma</taxon>
    </lineage>
</organism>
<dbReference type="GeneID" id="40333011"/>
<dbReference type="Proteomes" id="UP000283634">
    <property type="component" value="Unassembled WGS sequence"/>
</dbReference>
<dbReference type="VEuPathDB" id="TriTrypDB:TRSC58_06513"/>
<keyword evidence="1" id="KW-0812">Transmembrane</keyword>
<protein>
    <recommendedName>
        <fullName evidence="4">Transmembrane protein</fullName>
    </recommendedName>
</protein>
<dbReference type="RefSeq" id="XP_029234363.1">
    <property type="nucleotide sequence ID" value="XM_029385782.1"/>
</dbReference>
<dbReference type="PANTHER" id="PTHR34730">
    <property type="entry name" value="UNNAMED PRODUCT"/>
    <property type="match status" value="1"/>
</dbReference>
<accession>A0A3R7JZE3</accession>
<gene>
    <name evidence="2" type="ORF">TraAM80_09078</name>
</gene>
<feature type="transmembrane region" description="Helical" evidence="1">
    <location>
        <begin position="15"/>
        <end position="37"/>
    </location>
</feature>
<keyword evidence="3" id="KW-1185">Reference proteome</keyword>
<reference evidence="2 3" key="1">
    <citation type="journal article" date="2018" name="BMC Genomics">
        <title>Genomic comparison of Trypanosoma conorhini and Trypanosoma rangeli to Trypanosoma cruzi strains of high and low virulence.</title>
        <authorList>
            <person name="Bradwell K.R."/>
            <person name="Koparde V.N."/>
            <person name="Matveyev A.V."/>
            <person name="Serrano M.G."/>
            <person name="Alves J.M."/>
            <person name="Parikh H."/>
            <person name="Huang B."/>
            <person name="Lee V."/>
            <person name="Espinosa-Alvarez O."/>
            <person name="Ortiz P.A."/>
            <person name="Costa-Martins A.G."/>
            <person name="Teixeira M.M."/>
            <person name="Buck G.A."/>
        </authorList>
    </citation>
    <scope>NUCLEOTIDE SEQUENCE [LARGE SCALE GENOMIC DNA]</scope>
    <source>
        <strain evidence="2 3">AM80</strain>
    </source>
</reference>
<sequence length="262" mass="28900">MTAGLQIAGVAEVRVFAGFYVFLAATILCVFIGNYATVFWRRNTTLRCCPYSVKMNMEDFLDGVLLLDPEDEVERNISEAHKTSPVRLRRLFWRVLHVAFVAACIVPVWIVPCLSYRVGGLASVLQPADKSMTLFELSSTSVALLVTCAFTVGIAPLLYVVFYPHCALLASWGAADALIVACVAGLFQLGQFVEFTVGKDMHAMYNAEARLLWPLFLLLLASVWQWVLLAEHIFGLSGLIKKAWAARKKAVKPQNSNASAHA</sequence>
<evidence type="ECO:0000313" key="3">
    <source>
        <dbReference type="Proteomes" id="UP000283634"/>
    </source>
</evidence>
<comment type="caution">
    <text evidence="2">The sequence shown here is derived from an EMBL/GenBank/DDBJ whole genome shotgun (WGS) entry which is preliminary data.</text>
</comment>
<feature type="transmembrane region" description="Helical" evidence="1">
    <location>
        <begin position="142"/>
        <end position="162"/>
    </location>
</feature>
<dbReference type="AlphaFoldDB" id="A0A3R7JZE3"/>
<name>A0A3R7JZE3_TRYRA</name>
<feature type="transmembrane region" description="Helical" evidence="1">
    <location>
        <begin position="211"/>
        <end position="240"/>
    </location>
</feature>